<evidence type="ECO:0000313" key="2">
    <source>
        <dbReference type="EMBL" id="SKA75044.1"/>
    </source>
</evidence>
<reference evidence="2 3" key="1">
    <citation type="submission" date="2017-02" db="EMBL/GenBank/DDBJ databases">
        <authorList>
            <person name="Peterson S.W."/>
        </authorList>
    </citation>
    <scope>NUCLEOTIDE SEQUENCE [LARGE SCALE GENOMIC DNA]</scope>
    <source>
        <strain evidence="2 3">ATCC 49788</strain>
    </source>
</reference>
<feature type="coiled-coil region" evidence="1">
    <location>
        <begin position="14"/>
        <end position="41"/>
    </location>
</feature>
<dbReference type="EMBL" id="FUYB01000005">
    <property type="protein sequence ID" value="SKA75044.1"/>
    <property type="molecule type" value="Genomic_DNA"/>
</dbReference>
<proteinExistence type="predicted"/>
<gene>
    <name evidence="2" type="ORF">SAMN02745130_01465</name>
</gene>
<dbReference type="RefSeq" id="WP_078921942.1">
    <property type="nucleotide sequence ID" value="NZ_FUYB01000005.1"/>
</dbReference>
<dbReference type="OrthoDB" id="5625909at2"/>
<protein>
    <submittedName>
        <fullName evidence="2">Type III secretion protein YscO</fullName>
    </submittedName>
</protein>
<dbReference type="Pfam" id="PF07321">
    <property type="entry name" value="YscO"/>
    <property type="match status" value="1"/>
</dbReference>
<evidence type="ECO:0000256" key="1">
    <source>
        <dbReference type="SAM" id="Coils"/>
    </source>
</evidence>
<keyword evidence="1" id="KW-0175">Coiled coil</keyword>
<name>A0A1T4WCK1_9GAMM</name>
<dbReference type="STRING" id="92487.SAMN02745130_01465"/>
<accession>A0A1T4WCK1</accession>
<feature type="coiled-coil region" evidence="1">
    <location>
        <begin position="70"/>
        <end position="118"/>
    </location>
</feature>
<dbReference type="InterPro" id="IPR009929">
    <property type="entry name" value="T3SS_YscO"/>
</dbReference>
<dbReference type="Gene3D" id="1.10.287.1700">
    <property type="match status" value="1"/>
</dbReference>
<organism evidence="2 3">
    <name type="scientific">Thiothrix eikelboomii</name>
    <dbReference type="NCBI Taxonomy" id="92487"/>
    <lineage>
        <taxon>Bacteria</taxon>
        <taxon>Pseudomonadati</taxon>
        <taxon>Pseudomonadota</taxon>
        <taxon>Gammaproteobacteria</taxon>
        <taxon>Thiotrichales</taxon>
        <taxon>Thiotrichaceae</taxon>
        <taxon>Thiothrix</taxon>
    </lineage>
</organism>
<dbReference type="InterPro" id="IPR053716">
    <property type="entry name" value="Flag_assembly_chemotaxis_eff"/>
</dbReference>
<dbReference type="AlphaFoldDB" id="A0A1T4WCK1"/>
<keyword evidence="3" id="KW-1185">Reference proteome</keyword>
<sequence>MSLVELQKIRERRLEKKQTEVMQAKQAVTEAERNLAQTIIKMEKFREWRLTHQEELFKGLQNQACTPQVMQEYQTKLVALSQQEEQLRAAIPNAQKLLEQANQNLSKIRSEMNALAMKNEKTKEIVETQQKAELQLALYIEQNQDP</sequence>
<dbReference type="Proteomes" id="UP000190460">
    <property type="component" value="Unassembled WGS sequence"/>
</dbReference>
<evidence type="ECO:0000313" key="3">
    <source>
        <dbReference type="Proteomes" id="UP000190460"/>
    </source>
</evidence>